<dbReference type="EMBL" id="JH717846">
    <property type="protein sequence ID" value="EWY85858.1"/>
    <property type="molecule type" value="Genomic_DNA"/>
</dbReference>
<evidence type="ECO:0008006" key="3">
    <source>
        <dbReference type="Google" id="ProtNLM"/>
    </source>
</evidence>
<proteinExistence type="predicted"/>
<dbReference type="HOGENOM" id="CLU_1142629_0_0_1"/>
<protein>
    <recommendedName>
        <fullName evidence="3">NACHT domain-containing protein</fullName>
    </recommendedName>
</protein>
<gene>
    <name evidence="1" type="ORF">FOYG_12957</name>
</gene>
<sequence length="243" mass="28102">MPLYQTRARRRDGEQTYTGISRSRRQKLSWAIQRKGIRIKEVKIFEKLISQIISRHNNAFKLVRQRQELNLEPAATHATQADIITIFTQLLHTIPGYTFIADGLDKYTYLDNSSASIKKFLHDVTNAVISTHTQVLFISRNKPEIQQALIKDAPKSFNKYKIIPEDIQSDTAIFSQDIINRKLPNKTDNIQSTISETITNQCQGQFLWLKIQKDSLRAGINKKQLQHAIEDTPTRLNDLYDHN</sequence>
<dbReference type="OrthoDB" id="539213at2759"/>
<dbReference type="PANTHER" id="PTHR10039">
    <property type="entry name" value="AMELOGENIN"/>
    <property type="match status" value="1"/>
</dbReference>
<name>W9HTB4_FUSOX</name>
<evidence type="ECO:0000313" key="1">
    <source>
        <dbReference type="EMBL" id="EWY85858.1"/>
    </source>
</evidence>
<reference evidence="1 2" key="1">
    <citation type="submission" date="2011-06" db="EMBL/GenBank/DDBJ databases">
        <title>The Genome Sequence of Fusarium oxysporum FOSC 3-a.</title>
        <authorList>
            <consortium name="The Broad Institute Genome Sequencing Platform"/>
            <person name="Ma L.-J."/>
            <person name="Gale L.R."/>
            <person name="Schwartz D.C."/>
            <person name="Zhou S."/>
            <person name="Corby-Kistler H."/>
            <person name="Young S.K."/>
            <person name="Zeng Q."/>
            <person name="Gargeya S."/>
            <person name="Fitzgerald M."/>
            <person name="Haas B."/>
            <person name="Abouelleil A."/>
            <person name="Alvarado L."/>
            <person name="Arachchi H.M."/>
            <person name="Berlin A."/>
            <person name="Brown A."/>
            <person name="Chapman S.B."/>
            <person name="Chen Z."/>
            <person name="Dunbar C."/>
            <person name="Freedman E."/>
            <person name="Gearin G."/>
            <person name="Gellesch M."/>
            <person name="Goldberg J."/>
            <person name="Griggs A."/>
            <person name="Gujja S."/>
            <person name="Heiman D."/>
            <person name="Howarth C."/>
            <person name="Larson L."/>
            <person name="Lui A."/>
            <person name="MacDonald P.J.P."/>
            <person name="Mehta T."/>
            <person name="Montmayeur A."/>
            <person name="Murphy C."/>
            <person name="Neiman D."/>
            <person name="Pearson M."/>
            <person name="Priest M."/>
            <person name="Roberts A."/>
            <person name="Saif S."/>
            <person name="Shea T."/>
            <person name="Shenoy N."/>
            <person name="Sisk P."/>
            <person name="Stolte C."/>
            <person name="Sykes S."/>
            <person name="Wortman J."/>
            <person name="Nusbaum C."/>
            <person name="Birren B."/>
        </authorList>
    </citation>
    <scope>NUCLEOTIDE SEQUENCE [LARGE SCALE GENOMIC DNA]</scope>
    <source>
        <strain evidence="2">FOSC 3-a</strain>
    </source>
</reference>
<dbReference type="AlphaFoldDB" id="W9HTB4"/>
<dbReference type="PANTHER" id="PTHR10039:SF14">
    <property type="entry name" value="NACHT DOMAIN-CONTAINING PROTEIN"/>
    <property type="match status" value="1"/>
</dbReference>
<evidence type="ECO:0000313" key="2">
    <source>
        <dbReference type="Proteomes" id="UP000030753"/>
    </source>
</evidence>
<accession>W9HTB4</accession>
<dbReference type="Proteomes" id="UP000030753">
    <property type="component" value="Unassembled WGS sequence"/>
</dbReference>
<organism evidence="1 2">
    <name type="scientific">Fusarium oxysporum NRRL 32931</name>
    <dbReference type="NCBI Taxonomy" id="660029"/>
    <lineage>
        <taxon>Eukaryota</taxon>
        <taxon>Fungi</taxon>
        <taxon>Dikarya</taxon>
        <taxon>Ascomycota</taxon>
        <taxon>Pezizomycotina</taxon>
        <taxon>Sordariomycetes</taxon>
        <taxon>Hypocreomycetidae</taxon>
        <taxon>Hypocreales</taxon>
        <taxon>Nectriaceae</taxon>
        <taxon>Fusarium</taxon>
        <taxon>Fusarium oxysporum species complex</taxon>
    </lineage>
</organism>